<accession>A0A7W9DMF3</accession>
<evidence type="ECO:0008006" key="3">
    <source>
        <dbReference type="Google" id="ProtNLM"/>
    </source>
</evidence>
<proteinExistence type="predicted"/>
<dbReference type="AlphaFoldDB" id="A0A7W9DMF3"/>
<protein>
    <recommendedName>
        <fullName evidence="3">Lipoprotein</fullName>
    </recommendedName>
</protein>
<name>A0A7W9DMF3_9SPHI</name>
<sequence length="144" mass="16111">MKVTKSLFVLAMSFILLVIQGCDSREKRVVRTSYLAIKGADTAILKLVITGTQFTGQYEVNYHGSFKDSGDVKGAIKGDTLIGDYHFQHYGLEKWLRGPIALLKKDGRLILGTGTLESYMGINYFKKGAPIDYSAPKFIFRNTY</sequence>
<evidence type="ECO:0000313" key="1">
    <source>
        <dbReference type="EMBL" id="MBB5624203.1"/>
    </source>
</evidence>
<dbReference type="RefSeq" id="WP_183870251.1">
    <property type="nucleotide sequence ID" value="NZ_JACHCF010000020.1"/>
</dbReference>
<dbReference type="Proteomes" id="UP000537718">
    <property type="component" value="Unassembled WGS sequence"/>
</dbReference>
<reference evidence="1 2" key="1">
    <citation type="submission" date="2020-08" db="EMBL/GenBank/DDBJ databases">
        <title>Genomic Encyclopedia of Type Strains, Phase IV (KMG-V): Genome sequencing to study the core and pangenomes of soil and plant-associated prokaryotes.</title>
        <authorList>
            <person name="Whitman W."/>
        </authorList>
    </citation>
    <scope>NUCLEOTIDE SEQUENCE [LARGE SCALE GENOMIC DNA]</scope>
    <source>
        <strain evidence="1 2">MP7CTX6</strain>
    </source>
</reference>
<dbReference type="PROSITE" id="PS51257">
    <property type="entry name" value="PROKAR_LIPOPROTEIN"/>
    <property type="match status" value="1"/>
</dbReference>
<dbReference type="EMBL" id="JACHCF010000020">
    <property type="protein sequence ID" value="MBB5624203.1"/>
    <property type="molecule type" value="Genomic_DNA"/>
</dbReference>
<organism evidence="1 2">
    <name type="scientific">Pedobacter cryoconitis</name>
    <dbReference type="NCBI Taxonomy" id="188932"/>
    <lineage>
        <taxon>Bacteria</taxon>
        <taxon>Pseudomonadati</taxon>
        <taxon>Bacteroidota</taxon>
        <taxon>Sphingobacteriia</taxon>
        <taxon>Sphingobacteriales</taxon>
        <taxon>Sphingobacteriaceae</taxon>
        <taxon>Pedobacter</taxon>
    </lineage>
</organism>
<comment type="caution">
    <text evidence="1">The sequence shown here is derived from an EMBL/GenBank/DDBJ whole genome shotgun (WGS) entry which is preliminary data.</text>
</comment>
<evidence type="ECO:0000313" key="2">
    <source>
        <dbReference type="Proteomes" id="UP000537718"/>
    </source>
</evidence>
<gene>
    <name evidence="1" type="ORF">HDE69_005300</name>
</gene>